<protein>
    <recommendedName>
        <fullName evidence="3">Transposase DDE domain-containing protein</fullName>
    </recommendedName>
</protein>
<dbReference type="Proteomes" id="UP000280298">
    <property type="component" value="Chromosome"/>
</dbReference>
<reference evidence="1 2" key="1">
    <citation type="journal article" date="2019" name="Int. J. Syst. Evol. Microbiol.">
        <title>Streptomyces cyaneochromogenes sp. nov., a blue pigment-producing actinomycete from manganese-contaminated soil.</title>
        <authorList>
            <person name="Tang X."/>
            <person name="Zhao J."/>
            <person name="Li K."/>
            <person name="Chen Z."/>
            <person name="Sun Y."/>
            <person name="Gao J."/>
        </authorList>
    </citation>
    <scope>NUCLEOTIDE SEQUENCE [LARGE SCALE GENOMIC DNA]</scope>
    <source>
        <strain evidence="1 2">MK-45</strain>
    </source>
</reference>
<sequence length="74" mass="8589">MAKPAVFRARRNFRDYEKLPQHAEAHLAWSVMALMTRRLTKPVAAWREPKPPPVAPTAPMRIRLHPWTVRLAPV</sequence>
<gene>
    <name evidence="1" type="ORF">EJ357_00605</name>
</gene>
<evidence type="ECO:0000313" key="2">
    <source>
        <dbReference type="Proteomes" id="UP000280298"/>
    </source>
</evidence>
<dbReference type="AlphaFoldDB" id="A0A3S9LYZ4"/>
<evidence type="ECO:0008006" key="3">
    <source>
        <dbReference type="Google" id="ProtNLM"/>
    </source>
</evidence>
<evidence type="ECO:0000313" key="1">
    <source>
        <dbReference type="EMBL" id="AZQ32161.1"/>
    </source>
</evidence>
<dbReference type="KEGG" id="scya:EJ357_00605"/>
<accession>A0A3S9LYZ4</accession>
<dbReference type="EMBL" id="CP034539">
    <property type="protein sequence ID" value="AZQ32161.1"/>
    <property type="molecule type" value="Genomic_DNA"/>
</dbReference>
<dbReference type="OrthoDB" id="3542657at2"/>
<name>A0A3S9LYZ4_9ACTN</name>
<keyword evidence="2" id="KW-1185">Reference proteome</keyword>
<organism evidence="1 2">
    <name type="scientific">Streptomyces cyaneochromogenes</name>
    <dbReference type="NCBI Taxonomy" id="2496836"/>
    <lineage>
        <taxon>Bacteria</taxon>
        <taxon>Bacillati</taxon>
        <taxon>Actinomycetota</taxon>
        <taxon>Actinomycetes</taxon>
        <taxon>Kitasatosporales</taxon>
        <taxon>Streptomycetaceae</taxon>
        <taxon>Streptomyces</taxon>
    </lineage>
</organism>
<dbReference type="RefSeq" id="WP_126387573.1">
    <property type="nucleotide sequence ID" value="NZ_CP034539.1"/>
</dbReference>
<proteinExistence type="predicted"/>